<keyword evidence="3" id="KW-0808">Transferase</keyword>
<evidence type="ECO:0000256" key="3">
    <source>
        <dbReference type="ARBA" id="ARBA00022679"/>
    </source>
</evidence>
<dbReference type="InterPro" id="IPR032807">
    <property type="entry name" value="GNVR"/>
</dbReference>
<evidence type="ECO:0000256" key="8">
    <source>
        <dbReference type="ARBA" id="ARBA00051245"/>
    </source>
</evidence>
<dbReference type="EMBL" id="FQYI01000006">
    <property type="protein sequence ID" value="SHI91877.1"/>
    <property type="molecule type" value="Genomic_DNA"/>
</dbReference>
<dbReference type="EC" id="2.7.10.2" evidence="2"/>
<dbReference type="SUPFAM" id="SSF52540">
    <property type="entry name" value="P-loop containing nucleoside triphosphate hydrolases"/>
    <property type="match status" value="1"/>
</dbReference>
<protein>
    <recommendedName>
        <fullName evidence="2">non-specific protein-tyrosine kinase</fullName>
        <ecNumber evidence="2">2.7.10.2</ecNumber>
    </recommendedName>
</protein>
<dbReference type="InterPro" id="IPR025669">
    <property type="entry name" value="AAA_dom"/>
</dbReference>
<evidence type="ECO:0000259" key="11">
    <source>
        <dbReference type="Pfam" id="PF13807"/>
    </source>
</evidence>
<keyword evidence="4" id="KW-0547">Nucleotide-binding</keyword>
<proteinExistence type="inferred from homology"/>
<feature type="domain" description="Tyrosine-protein kinase G-rich" evidence="11">
    <location>
        <begin position="464"/>
        <end position="535"/>
    </location>
</feature>
<keyword evidence="9" id="KW-0472">Membrane</keyword>
<dbReference type="NCBIfam" id="TIGR01007">
    <property type="entry name" value="eps_fam"/>
    <property type="match status" value="1"/>
</dbReference>
<keyword evidence="7" id="KW-0829">Tyrosine-protein kinase</keyword>
<keyword evidence="5" id="KW-0418">Kinase</keyword>
<evidence type="ECO:0000259" key="10">
    <source>
        <dbReference type="Pfam" id="PF13614"/>
    </source>
</evidence>
<evidence type="ECO:0000256" key="1">
    <source>
        <dbReference type="ARBA" id="ARBA00007316"/>
    </source>
</evidence>
<dbReference type="GO" id="GO:0005524">
    <property type="term" value="F:ATP binding"/>
    <property type="evidence" value="ECO:0007669"/>
    <property type="project" value="UniProtKB-KW"/>
</dbReference>
<organism evidence="12 13">
    <name type="scientific">Cruoricaptor ignavus</name>
    <dbReference type="NCBI Taxonomy" id="1118202"/>
    <lineage>
        <taxon>Bacteria</taxon>
        <taxon>Pseudomonadati</taxon>
        <taxon>Bacteroidota</taxon>
        <taxon>Flavobacteriia</taxon>
        <taxon>Flavobacteriales</taxon>
        <taxon>Weeksellaceae</taxon>
        <taxon>Cruoricaptor</taxon>
    </lineage>
</organism>
<evidence type="ECO:0000256" key="2">
    <source>
        <dbReference type="ARBA" id="ARBA00011903"/>
    </source>
</evidence>
<reference evidence="12 13" key="1">
    <citation type="submission" date="2016-11" db="EMBL/GenBank/DDBJ databases">
        <authorList>
            <person name="Jaros S."/>
            <person name="Januszkiewicz K."/>
            <person name="Wedrychowicz H."/>
        </authorList>
    </citation>
    <scope>NUCLEOTIDE SEQUENCE [LARGE SCALE GENOMIC DNA]</scope>
    <source>
        <strain evidence="12 13">DSM 25479</strain>
    </source>
</reference>
<evidence type="ECO:0000256" key="9">
    <source>
        <dbReference type="SAM" id="Phobius"/>
    </source>
</evidence>
<dbReference type="AlphaFoldDB" id="A0A1M6F2F1"/>
<dbReference type="GO" id="GO:0004715">
    <property type="term" value="F:non-membrane spanning protein tyrosine kinase activity"/>
    <property type="evidence" value="ECO:0007669"/>
    <property type="project" value="UniProtKB-EC"/>
</dbReference>
<feature type="transmembrane region" description="Helical" evidence="9">
    <location>
        <begin position="45"/>
        <end position="63"/>
    </location>
</feature>
<evidence type="ECO:0000256" key="6">
    <source>
        <dbReference type="ARBA" id="ARBA00022840"/>
    </source>
</evidence>
<gene>
    <name evidence="12" type="ORF">SAMN05443429_10681</name>
</gene>
<comment type="catalytic activity">
    <reaction evidence="8">
        <text>L-tyrosyl-[protein] + ATP = O-phospho-L-tyrosyl-[protein] + ADP + H(+)</text>
        <dbReference type="Rhea" id="RHEA:10596"/>
        <dbReference type="Rhea" id="RHEA-COMP:10136"/>
        <dbReference type="Rhea" id="RHEA-COMP:20101"/>
        <dbReference type="ChEBI" id="CHEBI:15378"/>
        <dbReference type="ChEBI" id="CHEBI:30616"/>
        <dbReference type="ChEBI" id="CHEBI:46858"/>
        <dbReference type="ChEBI" id="CHEBI:61978"/>
        <dbReference type="ChEBI" id="CHEBI:456216"/>
        <dbReference type="EC" id="2.7.10.2"/>
    </reaction>
</comment>
<dbReference type="Proteomes" id="UP000184335">
    <property type="component" value="Unassembled WGS sequence"/>
</dbReference>
<keyword evidence="9" id="KW-1133">Transmembrane helix</keyword>
<dbReference type="Gene3D" id="3.40.50.300">
    <property type="entry name" value="P-loop containing nucleotide triphosphate hydrolases"/>
    <property type="match status" value="1"/>
</dbReference>
<keyword evidence="6" id="KW-0067">ATP-binding</keyword>
<comment type="similarity">
    <text evidence="1">Belongs to the CpsD/CapB family.</text>
</comment>
<dbReference type="GO" id="GO:0005886">
    <property type="term" value="C:plasma membrane"/>
    <property type="evidence" value="ECO:0007669"/>
    <property type="project" value="TreeGrafter"/>
</dbReference>
<dbReference type="CDD" id="cd05387">
    <property type="entry name" value="BY-kinase"/>
    <property type="match status" value="1"/>
</dbReference>
<dbReference type="STRING" id="1118202.SAMN05443429_10681"/>
<dbReference type="PANTHER" id="PTHR32309:SF13">
    <property type="entry name" value="FERRIC ENTEROBACTIN TRANSPORT PROTEIN FEPE"/>
    <property type="match status" value="1"/>
</dbReference>
<dbReference type="InterPro" id="IPR005702">
    <property type="entry name" value="Wzc-like_C"/>
</dbReference>
<name>A0A1M6F2F1_9FLAO</name>
<keyword evidence="13" id="KW-1185">Reference proteome</keyword>
<dbReference type="Pfam" id="PF13614">
    <property type="entry name" value="AAA_31"/>
    <property type="match status" value="1"/>
</dbReference>
<dbReference type="Pfam" id="PF13807">
    <property type="entry name" value="GNVR"/>
    <property type="match status" value="1"/>
</dbReference>
<evidence type="ECO:0000256" key="7">
    <source>
        <dbReference type="ARBA" id="ARBA00023137"/>
    </source>
</evidence>
<evidence type="ECO:0000313" key="13">
    <source>
        <dbReference type="Proteomes" id="UP000184335"/>
    </source>
</evidence>
<dbReference type="InterPro" id="IPR050445">
    <property type="entry name" value="Bact_polysacc_biosynth/exp"/>
</dbReference>
<evidence type="ECO:0000256" key="5">
    <source>
        <dbReference type="ARBA" id="ARBA00022777"/>
    </source>
</evidence>
<evidence type="ECO:0000256" key="4">
    <source>
        <dbReference type="ARBA" id="ARBA00022741"/>
    </source>
</evidence>
<accession>A0A1M6F2F1</accession>
<sequence length="808" mass="90769">MQACNFVVYLATIIEFQMEKSQVAEVSSENEVNIQEVLNPYLRRWPWFLLSALGALALAWIALKFVAPAYKITSTVLIKDAKKSGGGMGDISDIVDISSLTGMNTNSVENEVEVFKTKKLMRDVVRSRNMETVIKNDDDIQKKELYGKNSPILVNVLSEKDTLNYPKKPFKLNISGSRIRLSSTEFDKEIVGDFNRVISLPFANIVIRRNPEFVPPKEKIENIRLEFSPMEMRVSELMEALSVDLVNKDATVIALELNYPDVNKGKQIVNGLVQAYNKDAIDDKNSEFKKSLDFIDNRIGIISGELGDVENQKERFKSQNNISDIPTEAKINLESSAEARAKQLEVGAQLELTNALLSYMKRGDNASVLPSNVGLGSTEAAGNIAAYNRLVMERNRILESATPEHPAARELASQIASMRQSVVQSLEKNRQGLQLAVNAFQNEQNVMAGKISRLPALEKMFRTIERQQQIKENLYLLLLQKREETAISLAVTAPKARILDSAYPSAKPVSPKKALIYPVALLLGLLLPFTSIYLQQLLDNKIKTKEDLSKAVGGRTILAEIPKVSSRQSEIIQTNDLSPLSESFKILVTNLNFMLPKWTEGKVIFVTSTVKGEGKTFVSFNLALSLARPNRRVIVIGSDIRNPQLQRFNPENKGVKGLSEYLYDPEVKPEEITHHSTYNPNLDVIYSGTIPPNPTDLLASPRYGELLETLRRRYDYIILDTAPLLLVTDSFIISHLADATVYVTRSGFTEKNLTKFAVDTISSDKIKNVGFVLNDVDRNNFSYGNKYGYGYGRNEQTFWQRFKNNFRN</sequence>
<keyword evidence="9" id="KW-0812">Transmembrane</keyword>
<dbReference type="InterPro" id="IPR027417">
    <property type="entry name" value="P-loop_NTPase"/>
</dbReference>
<feature type="domain" description="AAA" evidence="10">
    <location>
        <begin position="602"/>
        <end position="728"/>
    </location>
</feature>
<evidence type="ECO:0000313" key="12">
    <source>
        <dbReference type="EMBL" id="SHI91877.1"/>
    </source>
</evidence>
<dbReference type="PANTHER" id="PTHR32309">
    <property type="entry name" value="TYROSINE-PROTEIN KINASE"/>
    <property type="match status" value="1"/>
</dbReference>